<keyword evidence="1" id="KW-0472">Membrane</keyword>
<keyword evidence="1" id="KW-0812">Transmembrane</keyword>
<feature type="domain" description="DUF7745" evidence="2">
    <location>
        <begin position="4"/>
        <end position="98"/>
    </location>
</feature>
<dbReference type="AlphaFoldDB" id="A0A8J5YRC3"/>
<evidence type="ECO:0000256" key="1">
    <source>
        <dbReference type="SAM" id="Phobius"/>
    </source>
</evidence>
<dbReference type="PANTHER" id="PTHR48200:SF1">
    <property type="entry name" value="AMINOTRANSFERASE-LIKE PLANT MOBILE DOMAIN-CONTAINING PROTEIN"/>
    <property type="match status" value="1"/>
</dbReference>
<protein>
    <recommendedName>
        <fullName evidence="2">DUF7745 domain-containing protein</fullName>
    </recommendedName>
</protein>
<dbReference type="Proteomes" id="UP000701853">
    <property type="component" value="Chromosome 9"/>
</dbReference>
<dbReference type="Pfam" id="PF24924">
    <property type="entry name" value="DUF7745"/>
    <property type="match status" value="1"/>
</dbReference>
<dbReference type="PANTHER" id="PTHR48200">
    <property type="entry name" value="PROTEIN, PUTATIVE-RELATED"/>
    <property type="match status" value="1"/>
</dbReference>
<evidence type="ECO:0000313" key="4">
    <source>
        <dbReference type="Proteomes" id="UP000701853"/>
    </source>
</evidence>
<proteinExistence type="predicted"/>
<evidence type="ECO:0000259" key="2">
    <source>
        <dbReference type="Pfam" id="PF24924"/>
    </source>
</evidence>
<name>A0A8J5YRC3_9ROSI</name>
<reference evidence="3 4" key="1">
    <citation type="journal article" date="2021" name="bioRxiv">
        <title>The Gossypium anomalum genome as a resource for cotton improvement and evolutionary analysis of hybrid incompatibility.</title>
        <authorList>
            <person name="Grover C.E."/>
            <person name="Yuan D."/>
            <person name="Arick M.A."/>
            <person name="Miller E.R."/>
            <person name="Hu G."/>
            <person name="Peterson D.G."/>
            <person name="Wendel J.F."/>
            <person name="Udall J.A."/>
        </authorList>
    </citation>
    <scope>NUCLEOTIDE SEQUENCE [LARGE SCALE GENOMIC DNA]</scope>
    <source>
        <strain evidence="3">JFW-Udall</strain>
        <tissue evidence="3">Leaf</tissue>
    </source>
</reference>
<dbReference type="EMBL" id="JAHUZN010000009">
    <property type="protein sequence ID" value="KAG8483466.1"/>
    <property type="molecule type" value="Genomic_DNA"/>
</dbReference>
<gene>
    <name evidence="3" type="ORF">CXB51_023191</name>
</gene>
<sequence length="109" mass="13091">MIIFQSLRDEDDEWQSPWIIPNKILCQYRDFDWVLLFGIWGAVGYAHLLVLRQYRLRQFIPAIQGLTQCEFTYKGGNYKKKIREISNAWNQTHKTKKFIANPMTTQEYD</sequence>
<evidence type="ECO:0000313" key="3">
    <source>
        <dbReference type="EMBL" id="KAG8483466.1"/>
    </source>
</evidence>
<keyword evidence="4" id="KW-1185">Reference proteome</keyword>
<comment type="caution">
    <text evidence="3">The sequence shown here is derived from an EMBL/GenBank/DDBJ whole genome shotgun (WGS) entry which is preliminary data.</text>
</comment>
<accession>A0A8J5YRC3</accession>
<dbReference type="OrthoDB" id="990598at2759"/>
<dbReference type="InterPro" id="IPR056647">
    <property type="entry name" value="DUF7745"/>
</dbReference>
<organism evidence="3 4">
    <name type="scientific">Gossypium anomalum</name>
    <dbReference type="NCBI Taxonomy" id="47600"/>
    <lineage>
        <taxon>Eukaryota</taxon>
        <taxon>Viridiplantae</taxon>
        <taxon>Streptophyta</taxon>
        <taxon>Embryophyta</taxon>
        <taxon>Tracheophyta</taxon>
        <taxon>Spermatophyta</taxon>
        <taxon>Magnoliopsida</taxon>
        <taxon>eudicotyledons</taxon>
        <taxon>Gunneridae</taxon>
        <taxon>Pentapetalae</taxon>
        <taxon>rosids</taxon>
        <taxon>malvids</taxon>
        <taxon>Malvales</taxon>
        <taxon>Malvaceae</taxon>
        <taxon>Malvoideae</taxon>
        <taxon>Gossypium</taxon>
    </lineage>
</organism>
<feature type="transmembrane region" description="Helical" evidence="1">
    <location>
        <begin position="33"/>
        <end position="51"/>
    </location>
</feature>
<keyword evidence="1" id="KW-1133">Transmembrane helix</keyword>